<dbReference type="Gene3D" id="3.30.70.3250">
    <property type="entry name" value="Ribonuclease P, Pop5 subunit"/>
    <property type="match status" value="1"/>
</dbReference>
<dbReference type="PANTHER" id="PTHR48414">
    <property type="entry name" value="POP5 HOMOLOG, RIBONUCLEASE P_MRP SUBUNIT"/>
    <property type="match status" value="1"/>
</dbReference>
<protein>
    <submittedName>
        <fullName evidence="3">Uncharacterized protein</fullName>
    </submittedName>
</protein>
<accession>A0AAD9UFB9</accession>
<evidence type="ECO:0000313" key="3">
    <source>
        <dbReference type="EMBL" id="KAK2187234.1"/>
    </source>
</evidence>
<reference evidence="3" key="1">
    <citation type="journal article" date="2023" name="Mol. Biol. Evol.">
        <title>Third-Generation Sequencing Reveals the Adaptive Role of the Epigenome in Three Deep-Sea Polychaetes.</title>
        <authorList>
            <person name="Perez M."/>
            <person name="Aroh O."/>
            <person name="Sun Y."/>
            <person name="Lan Y."/>
            <person name="Juniper S.K."/>
            <person name="Young C.R."/>
            <person name="Angers B."/>
            <person name="Qian P.Y."/>
        </authorList>
    </citation>
    <scope>NUCLEOTIDE SEQUENCE</scope>
    <source>
        <strain evidence="3">R07B-5</strain>
    </source>
</reference>
<dbReference type="InterPro" id="IPR002759">
    <property type="entry name" value="Pop5/Rpp14/Rnp2-like"/>
</dbReference>
<comment type="caution">
    <text evidence="3">The sequence shown here is derived from an EMBL/GenBank/DDBJ whole genome shotgun (WGS) entry which is preliminary data.</text>
</comment>
<dbReference type="EMBL" id="JAODUO010000173">
    <property type="protein sequence ID" value="KAK2187234.1"/>
    <property type="molecule type" value="Genomic_DNA"/>
</dbReference>
<evidence type="ECO:0000256" key="2">
    <source>
        <dbReference type="ARBA" id="ARBA00022694"/>
    </source>
</evidence>
<dbReference type="GO" id="GO:0001682">
    <property type="term" value="P:tRNA 5'-leader removal"/>
    <property type="evidence" value="ECO:0007669"/>
    <property type="project" value="InterPro"/>
</dbReference>
<dbReference type="AlphaFoldDB" id="A0AAD9UFB9"/>
<name>A0AAD9UFB9_RIDPI</name>
<evidence type="ECO:0000313" key="4">
    <source>
        <dbReference type="Proteomes" id="UP001209878"/>
    </source>
</evidence>
<keyword evidence="2" id="KW-0819">tRNA processing</keyword>
<dbReference type="Pfam" id="PF01900">
    <property type="entry name" value="RNase_P_Rpp14"/>
    <property type="match status" value="1"/>
</dbReference>
<dbReference type="Proteomes" id="UP001209878">
    <property type="component" value="Unassembled WGS sequence"/>
</dbReference>
<proteinExistence type="inferred from homology"/>
<dbReference type="SUPFAM" id="SSF160350">
    <property type="entry name" value="Rnp2-like"/>
    <property type="match status" value="1"/>
</dbReference>
<dbReference type="PANTHER" id="PTHR48414:SF1">
    <property type="entry name" value="POP5 HOMOLOG, RIBONUCLEASE P_MRP SUBUNIT"/>
    <property type="match status" value="1"/>
</dbReference>
<evidence type="ECO:0000256" key="1">
    <source>
        <dbReference type="ARBA" id="ARBA00010800"/>
    </source>
</evidence>
<comment type="similarity">
    <text evidence="1">Belongs to the eukaryotic/archaeal RNase P protein component 2 family.</text>
</comment>
<organism evidence="3 4">
    <name type="scientific">Ridgeia piscesae</name>
    <name type="common">Tubeworm</name>
    <dbReference type="NCBI Taxonomy" id="27915"/>
    <lineage>
        <taxon>Eukaryota</taxon>
        <taxon>Metazoa</taxon>
        <taxon>Spiralia</taxon>
        <taxon>Lophotrochozoa</taxon>
        <taxon>Annelida</taxon>
        <taxon>Polychaeta</taxon>
        <taxon>Sedentaria</taxon>
        <taxon>Canalipalpata</taxon>
        <taxon>Sabellida</taxon>
        <taxon>Siboglinidae</taxon>
        <taxon>Ridgeia</taxon>
    </lineage>
</organism>
<dbReference type="InterPro" id="IPR038085">
    <property type="entry name" value="Rnp2-like_sf"/>
</dbReference>
<dbReference type="GO" id="GO:0030677">
    <property type="term" value="C:ribonuclease P complex"/>
    <property type="evidence" value="ECO:0007669"/>
    <property type="project" value="InterPro"/>
</dbReference>
<sequence length="87" mass="9751">MLSALATEKRIGQVDAFYRTLHVGGTIRSCKKFLAKYNREQLNILAKDASPESFRQIQQSLLDSAALALASFTSQRITQEENSDEET</sequence>
<gene>
    <name evidence="3" type="ORF">NP493_172g02017</name>
</gene>
<keyword evidence="4" id="KW-1185">Reference proteome</keyword>